<dbReference type="RefSeq" id="WP_089338306.1">
    <property type="nucleotide sequence ID" value="NZ_FZNO01000027.1"/>
</dbReference>
<dbReference type="OrthoDB" id="9797653at2"/>
<name>A0A238ZCU0_9ACTN</name>
<reference evidence="3 4" key="1">
    <citation type="submission" date="2017-06" db="EMBL/GenBank/DDBJ databases">
        <authorList>
            <person name="Kim H.J."/>
            <person name="Triplett B.A."/>
        </authorList>
    </citation>
    <scope>NUCLEOTIDE SEQUENCE [LARGE SCALE GENOMIC DNA]</scope>
    <source>
        <strain evidence="3 4">DSM 44272</strain>
    </source>
</reference>
<dbReference type="InterPro" id="IPR023606">
    <property type="entry name" value="CoA-Trfase_III_dom_1_sf"/>
</dbReference>
<dbReference type="Pfam" id="PF02515">
    <property type="entry name" value="CoA_transf_3"/>
    <property type="match status" value="1"/>
</dbReference>
<dbReference type="GO" id="GO:0016853">
    <property type="term" value="F:isomerase activity"/>
    <property type="evidence" value="ECO:0007669"/>
    <property type="project" value="UniProtKB-KW"/>
</dbReference>
<evidence type="ECO:0000256" key="2">
    <source>
        <dbReference type="ARBA" id="ARBA00023235"/>
    </source>
</evidence>
<evidence type="ECO:0000256" key="1">
    <source>
        <dbReference type="ARBA" id="ARBA00008383"/>
    </source>
</evidence>
<dbReference type="InterPro" id="IPR044855">
    <property type="entry name" value="CoA-Trfase_III_dom3_sf"/>
</dbReference>
<dbReference type="InterPro" id="IPR050509">
    <property type="entry name" value="CoA-transferase_III"/>
</dbReference>
<comment type="similarity">
    <text evidence="1">Belongs to the CoA-transferase III family.</text>
</comment>
<accession>A0A238ZCU0</accession>
<evidence type="ECO:0000313" key="3">
    <source>
        <dbReference type="EMBL" id="SNR80902.1"/>
    </source>
</evidence>
<keyword evidence="2" id="KW-0413">Isomerase</keyword>
<evidence type="ECO:0000313" key="4">
    <source>
        <dbReference type="Proteomes" id="UP000198403"/>
    </source>
</evidence>
<dbReference type="Proteomes" id="UP000198403">
    <property type="component" value="Unassembled WGS sequence"/>
</dbReference>
<proteinExistence type="inferred from homology"/>
<dbReference type="PANTHER" id="PTHR48228:SF5">
    <property type="entry name" value="ALPHA-METHYLACYL-COA RACEMASE"/>
    <property type="match status" value="1"/>
</dbReference>
<dbReference type="AlphaFoldDB" id="A0A238ZCU0"/>
<keyword evidence="4" id="KW-1185">Reference proteome</keyword>
<organism evidence="3 4">
    <name type="scientific">Blastococcus mobilis</name>
    <dbReference type="NCBI Taxonomy" id="1938746"/>
    <lineage>
        <taxon>Bacteria</taxon>
        <taxon>Bacillati</taxon>
        <taxon>Actinomycetota</taxon>
        <taxon>Actinomycetes</taxon>
        <taxon>Geodermatophilales</taxon>
        <taxon>Geodermatophilaceae</taxon>
        <taxon>Blastococcus</taxon>
    </lineage>
</organism>
<dbReference type="InterPro" id="IPR003673">
    <property type="entry name" value="CoA-Trfase_fam_III"/>
</dbReference>
<gene>
    <name evidence="3" type="ORF">SAMN06272737_12728</name>
</gene>
<dbReference type="FunFam" id="3.30.1540.10:FF:000004">
    <property type="entry name" value="Probable alpha-methylacyl-CoA racemase mcr"/>
    <property type="match status" value="1"/>
</dbReference>
<protein>
    <submittedName>
        <fullName evidence="3">Alpha-methylacyl-CoA racemase</fullName>
    </submittedName>
</protein>
<dbReference type="Gene3D" id="3.40.50.10540">
    <property type="entry name" value="Crotonobetainyl-coa:carnitine coa-transferase, domain 1"/>
    <property type="match status" value="1"/>
</dbReference>
<sequence>MSRPLEGVRVLEMAGIGPGPHACMMLADLGAEVVRVERPGRREAATDRHTLRGRTVAEADLKWPEDLERVRTLAARADVLVEGFRPGVMERLGLGPQGLLTDNPRLIYARMTGWGQDGPLAPRAGHDINYISLTGALHAVGPAERPFPPLNLVGDYGGGSMMLVVGVLGALVERARTGEGQVVDAAMVDGASVLVQALLELRDIGLWNDTRGDNLLDGAAPYYRTYRCADGRFMAVGSIEPQFYALLVDGLGLRLDELPDRDDRANWQELAKLFADRFAEHDRDHWVAVFEDTDACVTPVLTFAEAPAHRHVTARRSLVDAGDSSVVAVRAPRFLPAAGADAVGSDRSTEVPGAPREAELADVVAAWGAGDG</sequence>
<dbReference type="Gene3D" id="3.30.1540.10">
    <property type="entry name" value="formyl-coa transferase, domain 3"/>
    <property type="match status" value="1"/>
</dbReference>
<dbReference type="PANTHER" id="PTHR48228">
    <property type="entry name" value="SUCCINYL-COA--D-CITRAMALATE COA-TRANSFERASE"/>
    <property type="match status" value="1"/>
</dbReference>
<dbReference type="EMBL" id="FZNO01000027">
    <property type="protein sequence ID" value="SNR80902.1"/>
    <property type="molecule type" value="Genomic_DNA"/>
</dbReference>
<dbReference type="SUPFAM" id="SSF89796">
    <property type="entry name" value="CoA-transferase family III (CaiB/BaiF)"/>
    <property type="match status" value="1"/>
</dbReference>